<evidence type="ECO:0000259" key="1">
    <source>
        <dbReference type="Pfam" id="PF13614"/>
    </source>
</evidence>
<dbReference type="Proteomes" id="UP001348641">
    <property type="component" value="Unassembled WGS sequence"/>
</dbReference>
<dbReference type="Pfam" id="PF13614">
    <property type="entry name" value="AAA_31"/>
    <property type="match status" value="1"/>
</dbReference>
<dbReference type="EMBL" id="JAUUCC010000034">
    <property type="protein sequence ID" value="MEE2051802.1"/>
    <property type="molecule type" value="Genomic_DNA"/>
</dbReference>
<dbReference type="Gene3D" id="3.40.50.300">
    <property type="entry name" value="P-loop containing nucleotide triphosphate hydrolases"/>
    <property type="match status" value="1"/>
</dbReference>
<dbReference type="CDD" id="cd02042">
    <property type="entry name" value="ParAB_family"/>
    <property type="match status" value="1"/>
</dbReference>
<feature type="domain" description="AAA" evidence="1">
    <location>
        <begin position="22"/>
        <end position="208"/>
    </location>
</feature>
<dbReference type="PANTHER" id="PTHR13696:SF99">
    <property type="entry name" value="COBYRINIC ACID AC-DIAMIDE SYNTHASE"/>
    <property type="match status" value="1"/>
</dbReference>
<dbReference type="PANTHER" id="PTHR13696">
    <property type="entry name" value="P-LOOP CONTAINING NUCLEOSIDE TRIPHOSPHATE HYDROLASE"/>
    <property type="match status" value="1"/>
</dbReference>
<dbReference type="InterPro" id="IPR027417">
    <property type="entry name" value="P-loop_NTPase"/>
</dbReference>
<organism evidence="2 3">
    <name type="scientific">Nocardiopsis tropica</name>
    <dbReference type="NCBI Taxonomy" id="109330"/>
    <lineage>
        <taxon>Bacteria</taxon>
        <taxon>Bacillati</taxon>
        <taxon>Actinomycetota</taxon>
        <taxon>Actinomycetes</taxon>
        <taxon>Streptosporangiales</taxon>
        <taxon>Nocardiopsidaceae</taxon>
        <taxon>Nocardiopsis</taxon>
    </lineage>
</organism>
<dbReference type="RefSeq" id="WP_330158865.1">
    <property type="nucleotide sequence ID" value="NZ_BAAAJA010000022.1"/>
</dbReference>
<accession>A0ABU7KRU8</accession>
<dbReference type="SUPFAM" id="SSF52540">
    <property type="entry name" value="P-loop containing nucleoside triphosphate hydrolases"/>
    <property type="match status" value="1"/>
</dbReference>
<comment type="caution">
    <text evidence="2">The sequence shown here is derived from an EMBL/GenBank/DDBJ whole genome shotgun (WGS) entry which is preliminary data.</text>
</comment>
<evidence type="ECO:0000313" key="3">
    <source>
        <dbReference type="Proteomes" id="UP001348641"/>
    </source>
</evidence>
<evidence type="ECO:0000313" key="2">
    <source>
        <dbReference type="EMBL" id="MEE2051802.1"/>
    </source>
</evidence>
<protein>
    <submittedName>
        <fullName evidence="2">AAA family ATPase</fullName>
    </submittedName>
</protein>
<dbReference type="InterPro" id="IPR025669">
    <property type="entry name" value="AAA_dom"/>
</dbReference>
<sequence length="327" mass="35076">MPTQLTSEQVDSIIKARSVLPRAIAVINGKGGQGKTTCTAQLGSLMAEALRSSESTGRVLVVDMDPQGNLGLDLGYQGTPGDDGGMSIVQSVMGPSKLTPIRDVRPNLDALPGGDNLEMVPGILVARGASGSLDDARMSFLKAIADIAPAYDWILFDCPPLEPMLQDLALITARWAVSPVTFDEGARQGLAKVSKRFTKAAELNPELELLGVIMYAFAKTGGDEEVGQRKRIRAKLEADLRKVGSEAPVFKQVIRRIDSAAEASRERGQVFTELESATDGPKWWDVRAGRVTGTVLPTERAATLADEFQALAGEIFGRVLEKERETA</sequence>
<proteinExistence type="predicted"/>
<name>A0ABU7KRU8_9ACTN</name>
<gene>
    <name evidence="2" type="ORF">Q8A49_14975</name>
</gene>
<reference evidence="2 3" key="1">
    <citation type="submission" date="2023-07" db="EMBL/GenBank/DDBJ databases">
        <authorList>
            <person name="Girao M."/>
            <person name="Carvalho M.F."/>
        </authorList>
    </citation>
    <scope>NUCLEOTIDE SEQUENCE [LARGE SCALE GENOMIC DNA]</scope>
    <source>
        <strain evidence="2 3">66/93</strain>
    </source>
</reference>
<dbReference type="InterPro" id="IPR050678">
    <property type="entry name" value="DNA_Partitioning_ATPase"/>
</dbReference>